<dbReference type="InterPro" id="IPR046676">
    <property type="entry name" value="DUF6546"/>
</dbReference>
<proteinExistence type="predicted"/>
<evidence type="ECO:0000313" key="3">
    <source>
        <dbReference type="Proteomes" id="UP001243330"/>
    </source>
</evidence>
<name>A0AAD9AQM4_9PEZI</name>
<organism evidence="2 3">
    <name type="scientific">Colletotrichum chrysophilum</name>
    <dbReference type="NCBI Taxonomy" id="1836956"/>
    <lineage>
        <taxon>Eukaryota</taxon>
        <taxon>Fungi</taxon>
        <taxon>Dikarya</taxon>
        <taxon>Ascomycota</taxon>
        <taxon>Pezizomycotina</taxon>
        <taxon>Sordariomycetes</taxon>
        <taxon>Hypocreomycetidae</taxon>
        <taxon>Glomerellales</taxon>
        <taxon>Glomerellaceae</taxon>
        <taxon>Colletotrichum</taxon>
        <taxon>Colletotrichum gloeosporioides species complex</taxon>
    </lineage>
</organism>
<dbReference type="Pfam" id="PF20183">
    <property type="entry name" value="DUF6546"/>
    <property type="match status" value="1"/>
</dbReference>
<sequence>MQGPRWTSLSLELRHTILKFLAYVSTSEDLPIATHATVSKEWQSFLEPLLWQKLTFRPWISKSSFQGFREAIQSHQRSLIKTITLCLRMAEYRCHRCLREVGGQHTLIERERVLFENLEELLSILALWTEDIPQNGISLELVGILVPNAGDRKLVSRRGRRRCVHRRSPPVSDPFAEISSINSVISKQGPVEMVPSITVISVSPTISRSCSSILLFHLRDSFPCLQRLDFEQQLGTTKTLQQAIGNRVVFSIADRIPSLQRLSIWESRSRLISETQSQSDSEKANGLAAVLQTAVPTSFHLKELAITYVIDARDFFSHFNFLLSSGERLPPCMLERLVLSCQLGRLTNSPQDLDCLLAAASQAATYMPYLKMLEVWSPGVGEGFLFRYEVRASEVNLAMAATWQFDVVSWQHGRGYRALRAWEEVASRHTDQRFNCVIESIDTVALPKLYSICSRLESFESIRRWRSS</sequence>
<dbReference type="EMBL" id="JAQOWY010000067">
    <property type="protein sequence ID" value="KAK1852833.1"/>
    <property type="molecule type" value="Genomic_DNA"/>
</dbReference>
<feature type="domain" description="DUF6546" evidence="1">
    <location>
        <begin position="257"/>
        <end position="456"/>
    </location>
</feature>
<evidence type="ECO:0000313" key="2">
    <source>
        <dbReference type="EMBL" id="KAK1852833.1"/>
    </source>
</evidence>
<comment type="caution">
    <text evidence="2">The sequence shown here is derived from an EMBL/GenBank/DDBJ whole genome shotgun (WGS) entry which is preliminary data.</text>
</comment>
<accession>A0AAD9AQM4</accession>
<gene>
    <name evidence="2" type="ORF">CCHR01_04574</name>
</gene>
<dbReference type="Proteomes" id="UP001243330">
    <property type="component" value="Unassembled WGS sequence"/>
</dbReference>
<reference evidence="2" key="1">
    <citation type="submission" date="2023-01" db="EMBL/GenBank/DDBJ databases">
        <title>Colletotrichum chrysophilum M932 genome sequence.</title>
        <authorList>
            <person name="Baroncelli R."/>
        </authorList>
    </citation>
    <scope>NUCLEOTIDE SEQUENCE</scope>
    <source>
        <strain evidence="2">M932</strain>
    </source>
</reference>
<keyword evidence="3" id="KW-1185">Reference proteome</keyword>
<protein>
    <recommendedName>
        <fullName evidence="1">DUF6546 domain-containing protein</fullName>
    </recommendedName>
</protein>
<dbReference type="AlphaFoldDB" id="A0AAD9AQM4"/>
<evidence type="ECO:0000259" key="1">
    <source>
        <dbReference type="Pfam" id="PF20183"/>
    </source>
</evidence>